<gene>
    <name evidence="1" type="ORF">DM860_016342</name>
</gene>
<reference evidence="1 2" key="1">
    <citation type="submission" date="2018-06" db="EMBL/GenBank/DDBJ databases">
        <title>The Genome of Cuscuta australis (Dodder) Provides Insight into the Evolution of Plant Parasitism.</title>
        <authorList>
            <person name="Liu H."/>
        </authorList>
    </citation>
    <scope>NUCLEOTIDE SEQUENCE [LARGE SCALE GENOMIC DNA]</scope>
    <source>
        <strain evidence="2">cv. Yunnan</strain>
        <tissue evidence="1">Vines</tissue>
    </source>
</reference>
<dbReference type="AlphaFoldDB" id="A0A328D849"/>
<dbReference type="EMBL" id="NQVE01000182">
    <property type="protein sequence ID" value="RAL41967.1"/>
    <property type="molecule type" value="Genomic_DNA"/>
</dbReference>
<protein>
    <submittedName>
        <fullName evidence="1">Uncharacterized protein</fullName>
    </submittedName>
</protein>
<organism evidence="1 2">
    <name type="scientific">Cuscuta australis</name>
    <dbReference type="NCBI Taxonomy" id="267555"/>
    <lineage>
        <taxon>Eukaryota</taxon>
        <taxon>Viridiplantae</taxon>
        <taxon>Streptophyta</taxon>
        <taxon>Embryophyta</taxon>
        <taxon>Tracheophyta</taxon>
        <taxon>Spermatophyta</taxon>
        <taxon>Magnoliopsida</taxon>
        <taxon>eudicotyledons</taxon>
        <taxon>Gunneridae</taxon>
        <taxon>Pentapetalae</taxon>
        <taxon>asterids</taxon>
        <taxon>lamiids</taxon>
        <taxon>Solanales</taxon>
        <taxon>Convolvulaceae</taxon>
        <taxon>Cuscuteae</taxon>
        <taxon>Cuscuta</taxon>
        <taxon>Cuscuta subgen. Grammica</taxon>
        <taxon>Cuscuta sect. Cleistogrammica</taxon>
    </lineage>
</organism>
<keyword evidence="2" id="KW-1185">Reference proteome</keyword>
<name>A0A328D849_9ASTE</name>
<dbReference type="Proteomes" id="UP000249390">
    <property type="component" value="Unassembled WGS sequence"/>
</dbReference>
<evidence type="ECO:0000313" key="1">
    <source>
        <dbReference type="EMBL" id="RAL41967.1"/>
    </source>
</evidence>
<comment type="caution">
    <text evidence="1">The sequence shown here is derived from an EMBL/GenBank/DDBJ whole genome shotgun (WGS) entry which is preliminary data.</text>
</comment>
<proteinExistence type="predicted"/>
<evidence type="ECO:0000313" key="2">
    <source>
        <dbReference type="Proteomes" id="UP000249390"/>
    </source>
</evidence>
<sequence>MERGSGQRTVRRHYAPTVRRYHEGRGSYFRRNLPDGDRRWNYSPRRVTYFSSYHGSESKPWSNRWAATSPGRFRNCEKWDSNRKEASNLRYHGPNLDGQGRVSALIESKAFNFSSSAGFLHISESKRVSGFCRIRMVKDVLETSRIGCG</sequence>
<accession>A0A328D849</accession>